<evidence type="ECO:0000256" key="1">
    <source>
        <dbReference type="SAM" id="MobiDB-lite"/>
    </source>
</evidence>
<reference evidence="3" key="1">
    <citation type="submission" date="2016-10" db="EMBL/GenBank/DDBJ databases">
        <authorList>
            <person name="Varghese N."/>
            <person name="Submissions S."/>
        </authorList>
    </citation>
    <scope>NUCLEOTIDE SEQUENCE [LARGE SCALE GENOMIC DNA]</scope>
    <source>
        <strain evidence="3">LMG 22563</strain>
    </source>
</reference>
<dbReference type="EMBL" id="FORC01000004">
    <property type="protein sequence ID" value="SFJ12050.1"/>
    <property type="molecule type" value="Genomic_DNA"/>
</dbReference>
<feature type="compositionally biased region" description="Polar residues" evidence="1">
    <location>
        <begin position="232"/>
        <end position="254"/>
    </location>
</feature>
<keyword evidence="3" id="KW-1185">Reference proteome</keyword>
<name>A0A1I3NST8_9GAMM</name>
<organism evidence="2 3">
    <name type="scientific">Phytopseudomonas argentinensis</name>
    <dbReference type="NCBI Taxonomy" id="289370"/>
    <lineage>
        <taxon>Bacteria</taxon>
        <taxon>Pseudomonadati</taxon>
        <taxon>Pseudomonadota</taxon>
        <taxon>Gammaproteobacteria</taxon>
        <taxon>Pseudomonadales</taxon>
        <taxon>Pseudomonadaceae</taxon>
        <taxon>Phytopseudomonas</taxon>
    </lineage>
</organism>
<evidence type="ECO:0000313" key="2">
    <source>
        <dbReference type="EMBL" id="SFJ12050.1"/>
    </source>
</evidence>
<gene>
    <name evidence="2" type="ORF">SAMN05216602_3988</name>
</gene>
<protein>
    <submittedName>
        <fullName evidence="2">Uncharacterized protein</fullName>
    </submittedName>
</protein>
<proteinExistence type="predicted"/>
<evidence type="ECO:0000313" key="3">
    <source>
        <dbReference type="Proteomes" id="UP000183018"/>
    </source>
</evidence>
<sequence>MNYVNNWSRPVTLALGATSLALDLPDAPYRLTLTDSAAEPTRWEIIDAMVASGTATLQRGREGTLEQNWPAGSVIYNALTAGVLTDLLQAVADLQARVAALEGGADGHLVTVGDNGFFLGYFLDAQGNQLGSIEPQSVSVPLAGDRQLIGVAFLQGAGLFVLGLAGGDVPGDVLQAVEVEGHGLLLAADATFTPSEDGGQWQWTVTSTGGWAAGEQRRIDIQFGGAGGGNELNDSQGQPLVDSAGNQLTTGATA</sequence>
<dbReference type="OrthoDB" id="7031774at2"/>
<accession>A0A1I3NST8</accession>
<dbReference type="Proteomes" id="UP000183018">
    <property type="component" value="Unassembled WGS sequence"/>
</dbReference>
<feature type="region of interest" description="Disordered" evidence="1">
    <location>
        <begin position="223"/>
        <end position="254"/>
    </location>
</feature>
<dbReference type="RefSeq" id="WP_074888158.1">
    <property type="nucleotide sequence ID" value="NZ_FORC01000004.1"/>
</dbReference>
<dbReference type="AlphaFoldDB" id="A0A1I3NST8"/>
<dbReference type="STRING" id="289370.SAMN05216602_3988"/>